<comment type="caution">
    <text evidence="1">The sequence shown here is derived from an EMBL/GenBank/DDBJ whole genome shotgun (WGS) entry which is preliminary data.</text>
</comment>
<reference evidence="1 2" key="1">
    <citation type="submission" date="2024-01" db="EMBL/GenBank/DDBJ databases">
        <title>Mesobacterium rodlantinim sp. nov., isolated from shallow sea hydrothermal systems off Kueishantao Island.</title>
        <authorList>
            <person name="Su Z."/>
            <person name="Tang K."/>
        </authorList>
    </citation>
    <scope>NUCLEOTIDE SEQUENCE [LARGE SCALE GENOMIC DNA]</scope>
    <source>
        <strain evidence="1 2">TK19101</strain>
    </source>
</reference>
<evidence type="ECO:0000313" key="2">
    <source>
        <dbReference type="Proteomes" id="UP001348149"/>
    </source>
</evidence>
<name>A0ABU6HLU9_9RHOB</name>
<accession>A0ABU6HLU9</accession>
<evidence type="ECO:0000313" key="1">
    <source>
        <dbReference type="EMBL" id="MEC3863430.1"/>
    </source>
</evidence>
<protein>
    <recommendedName>
        <fullName evidence="3">DUF3987 domain-containing protein</fullName>
    </recommendedName>
</protein>
<proteinExistence type="predicted"/>
<evidence type="ECO:0008006" key="3">
    <source>
        <dbReference type="Google" id="ProtNLM"/>
    </source>
</evidence>
<dbReference type="Proteomes" id="UP001348149">
    <property type="component" value="Unassembled WGS sequence"/>
</dbReference>
<gene>
    <name evidence="1" type="ORF">VK792_19290</name>
</gene>
<dbReference type="RefSeq" id="WP_326299531.1">
    <property type="nucleotide sequence ID" value="NZ_JAYLLH010000062.1"/>
</dbReference>
<dbReference type="EMBL" id="JAYLLH010000062">
    <property type="protein sequence ID" value="MEC3863430.1"/>
    <property type="molecule type" value="Genomic_DNA"/>
</dbReference>
<keyword evidence="2" id="KW-1185">Reference proteome</keyword>
<organism evidence="1 2">
    <name type="scientific">Mesobacterium hydrothermale</name>
    <dbReference type="NCBI Taxonomy" id="3111907"/>
    <lineage>
        <taxon>Bacteria</taxon>
        <taxon>Pseudomonadati</taxon>
        <taxon>Pseudomonadota</taxon>
        <taxon>Alphaproteobacteria</taxon>
        <taxon>Rhodobacterales</taxon>
        <taxon>Roseobacteraceae</taxon>
        <taxon>Mesobacterium</taxon>
    </lineage>
</organism>
<sequence length="474" mass="52196">MARNPYQKPPGLLGEFADYIYAASPRPVAEIALAGAIGFMAGVCGRAYNVSGTGLNQYVLFVAKTGTGKSAPRGAINRFMAHAQSDAWHVGNIPNAMPNLSEYIGPGEFSSGQALLKQFGRSRSFVSILGEFGLTMKRLTHPRASSSEIMLRRVLLDLYDMSGQGQLLQPMVYSDAAKNTEATESPAITILCESTPETIYGQLDESLIADGLLPRFLTVTYAGPRPKQSVTHYAALPTSDMMHRFAALFQKVAYLNSHNAVEHVQVAADAHAFIGPQGEVDTYADDQINAPGQLSAVSELWNRAHLKALKLAALVAVGENPEAPMVTLANAHWAYGIVKAGIEDLAHRFEAGEVGDQSRSETVQVQKVREVCLDYMTKPWAEISKYNVGRPEYHERRIIPWSYLAKRLSNVAAFKGGYRRKIDEAMLYLRDCGEFCEIPKMQIPKKVNSQARYFIAGDEHEIFRNNPFAGLFDE</sequence>